<reference evidence="8 9" key="1">
    <citation type="submission" date="2021-01" db="EMBL/GenBank/DDBJ databases">
        <title>Whole genome shotgun sequence of Catellatospora chokoriensis NBRC 107358.</title>
        <authorList>
            <person name="Komaki H."/>
            <person name="Tamura T."/>
        </authorList>
    </citation>
    <scope>NUCLEOTIDE SEQUENCE [LARGE SCALE GENOMIC DNA]</scope>
    <source>
        <strain evidence="8 9">NBRC 107358</strain>
    </source>
</reference>
<dbReference type="NCBIfam" id="TIGR02937">
    <property type="entry name" value="sigma70-ECF"/>
    <property type="match status" value="1"/>
</dbReference>
<dbReference type="InterPro" id="IPR013249">
    <property type="entry name" value="RNA_pol_sigma70_r4_t2"/>
</dbReference>
<dbReference type="Proteomes" id="UP000619293">
    <property type="component" value="Unassembled WGS sequence"/>
</dbReference>
<evidence type="ECO:0000259" key="7">
    <source>
        <dbReference type="Pfam" id="PF08281"/>
    </source>
</evidence>
<dbReference type="Gene3D" id="1.10.1740.10">
    <property type="match status" value="1"/>
</dbReference>
<dbReference type="GO" id="GO:0003677">
    <property type="term" value="F:DNA binding"/>
    <property type="evidence" value="ECO:0007669"/>
    <property type="project" value="UniProtKB-KW"/>
</dbReference>
<name>A0A8J3K6L2_9ACTN</name>
<evidence type="ECO:0000256" key="1">
    <source>
        <dbReference type="ARBA" id="ARBA00010641"/>
    </source>
</evidence>
<dbReference type="CDD" id="cd06171">
    <property type="entry name" value="Sigma70_r4"/>
    <property type="match status" value="1"/>
</dbReference>
<dbReference type="InterPro" id="IPR013324">
    <property type="entry name" value="RNA_pol_sigma_r3/r4-like"/>
</dbReference>
<keyword evidence="9" id="KW-1185">Reference proteome</keyword>
<gene>
    <name evidence="8" type="ORF">Cch02nite_72460</name>
</gene>
<dbReference type="InterPro" id="IPR036388">
    <property type="entry name" value="WH-like_DNA-bd_sf"/>
</dbReference>
<evidence type="ECO:0000259" key="6">
    <source>
        <dbReference type="Pfam" id="PF04542"/>
    </source>
</evidence>
<dbReference type="InterPro" id="IPR039425">
    <property type="entry name" value="RNA_pol_sigma-70-like"/>
</dbReference>
<evidence type="ECO:0000313" key="8">
    <source>
        <dbReference type="EMBL" id="GIF93802.1"/>
    </source>
</evidence>
<dbReference type="InterPro" id="IPR014325">
    <property type="entry name" value="RNA_pol_sigma-E_actinobac"/>
</dbReference>
<dbReference type="PANTHER" id="PTHR43133">
    <property type="entry name" value="RNA POLYMERASE ECF-TYPE SIGMA FACTO"/>
    <property type="match status" value="1"/>
</dbReference>
<proteinExistence type="inferred from homology"/>
<dbReference type="SUPFAM" id="SSF88659">
    <property type="entry name" value="Sigma3 and sigma4 domains of RNA polymerase sigma factors"/>
    <property type="match status" value="1"/>
</dbReference>
<evidence type="ECO:0000313" key="9">
    <source>
        <dbReference type="Proteomes" id="UP000619293"/>
    </source>
</evidence>
<feature type="domain" description="RNA polymerase sigma factor 70 region 4 type 2" evidence="7">
    <location>
        <begin position="99"/>
        <end position="150"/>
    </location>
</feature>
<keyword evidence="5" id="KW-0804">Transcription</keyword>
<comment type="similarity">
    <text evidence="1">Belongs to the sigma-70 factor family. ECF subfamily.</text>
</comment>
<evidence type="ECO:0000256" key="4">
    <source>
        <dbReference type="ARBA" id="ARBA00023125"/>
    </source>
</evidence>
<evidence type="ECO:0000256" key="2">
    <source>
        <dbReference type="ARBA" id="ARBA00023015"/>
    </source>
</evidence>
<dbReference type="AlphaFoldDB" id="A0A8J3K6L2"/>
<evidence type="ECO:0000256" key="5">
    <source>
        <dbReference type="ARBA" id="ARBA00023163"/>
    </source>
</evidence>
<dbReference type="NCBIfam" id="TIGR02983">
    <property type="entry name" value="SigE-fam_strep"/>
    <property type="match status" value="1"/>
</dbReference>
<dbReference type="InterPro" id="IPR007627">
    <property type="entry name" value="RNA_pol_sigma70_r2"/>
</dbReference>
<dbReference type="EMBL" id="BONG01000073">
    <property type="protein sequence ID" value="GIF93802.1"/>
    <property type="molecule type" value="Genomic_DNA"/>
</dbReference>
<sequence>MGSQHDFAEFYSAAFGPLTSQIHAFVGSHAEAQDLVQEAFCRAFGKWSVVSRYDDPYAWVRRVAWNLAVSRWRRGRLVRLWQRDLAPPDVPEPTANDVDLTRALAKLPKDQRQAVVLHYLADMSIADIAAFMNSPEGTVKAWLHRARAALASSLDVTDDEVTRV</sequence>
<keyword evidence="3" id="KW-0731">Sigma factor</keyword>
<keyword evidence="4" id="KW-0238">DNA-binding</keyword>
<dbReference type="SUPFAM" id="SSF88946">
    <property type="entry name" value="Sigma2 domain of RNA polymerase sigma factors"/>
    <property type="match status" value="1"/>
</dbReference>
<accession>A0A8J3K6L2</accession>
<dbReference type="PANTHER" id="PTHR43133:SF50">
    <property type="entry name" value="ECF RNA POLYMERASE SIGMA FACTOR SIGM"/>
    <property type="match status" value="1"/>
</dbReference>
<comment type="caution">
    <text evidence="8">The sequence shown here is derived from an EMBL/GenBank/DDBJ whole genome shotgun (WGS) entry which is preliminary data.</text>
</comment>
<dbReference type="GO" id="GO:0016987">
    <property type="term" value="F:sigma factor activity"/>
    <property type="evidence" value="ECO:0007669"/>
    <property type="project" value="UniProtKB-KW"/>
</dbReference>
<dbReference type="Pfam" id="PF04542">
    <property type="entry name" value="Sigma70_r2"/>
    <property type="match status" value="1"/>
</dbReference>
<protein>
    <submittedName>
        <fullName evidence="8">RNA polymerase sigma24 factor</fullName>
    </submittedName>
</protein>
<dbReference type="InterPro" id="IPR014284">
    <property type="entry name" value="RNA_pol_sigma-70_dom"/>
</dbReference>
<dbReference type="Gene3D" id="1.10.10.10">
    <property type="entry name" value="Winged helix-like DNA-binding domain superfamily/Winged helix DNA-binding domain"/>
    <property type="match status" value="1"/>
</dbReference>
<dbReference type="Pfam" id="PF08281">
    <property type="entry name" value="Sigma70_r4_2"/>
    <property type="match status" value="1"/>
</dbReference>
<keyword evidence="2" id="KW-0805">Transcription regulation</keyword>
<dbReference type="RefSeq" id="WP_239120979.1">
    <property type="nucleotide sequence ID" value="NZ_BAAALB010000025.1"/>
</dbReference>
<dbReference type="InterPro" id="IPR013325">
    <property type="entry name" value="RNA_pol_sigma_r2"/>
</dbReference>
<organism evidence="8 9">
    <name type="scientific">Catellatospora chokoriensis</name>
    <dbReference type="NCBI Taxonomy" id="310353"/>
    <lineage>
        <taxon>Bacteria</taxon>
        <taxon>Bacillati</taxon>
        <taxon>Actinomycetota</taxon>
        <taxon>Actinomycetes</taxon>
        <taxon>Micromonosporales</taxon>
        <taxon>Micromonosporaceae</taxon>
        <taxon>Catellatospora</taxon>
    </lineage>
</organism>
<feature type="domain" description="RNA polymerase sigma-70 region 2" evidence="6">
    <location>
        <begin position="19"/>
        <end position="76"/>
    </location>
</feature>
<dbReference type="GO" id="GO:0006352">
    <property type="term" value="P:DNA-templated transcription initiation"/>
    <property type="evidence" value="ECO:0007669"/>
    <property type="project" value="InterPro"/>
</dbReference>
<evidence type="ECO:0000256" key="3">
    <source>
        <dbReference type="ARBA" id="ARBA00023082"/>
    </source>
</evidence>